<dbReference type="EMBL" id="ML977594">
    <property type="protein sequence ID" value="KAF1999660.1"/>
    <property type="molecule type" value="Genomic_DNA"/>
</dbReference>
<dbReference type="Pfam" id="PF11991">
    <property type="entry name" value="Trp_DMAT"/>
    <property type="match status" value="1"/>
</dbReference>
<dbReference type="AlphaFoldDB" id="A0A6A5WCU0"/>
<dbReference type="Proteomes" id="UP000799779">
    <property type="component" value="Unassembled WGS sequence"/>
</dbReference>
<dbReference type="OrthoDB" id="3354387at2759"/>
<accession>A0A6A5WCU0</accession>
<dbReference type="GO" id="GO:0016765">
    <property type="term" value="F:transferase activity, transferring alkyl or aryl (other than methyl) groups"/>
    <property type="evidence" value="ECO:0007669"/>
    <property type="project" value="InterPro"/>
</dbReference>
<dbReference type="PANTHER" id="PTHR40627:SF4">
    <property type="entry name" value="PRENYLTRANSFERASE ASQH1-RELATED"/>
    <property type="match status" value="1"/>
</dbReference>
<comment type="similarity">
    <text evidence="1">Belongs to the tryptophan dimethylallyltransferase family.</text>
</comment>
<name>A0A6A5WCU0_9PLEO</name>
<dbReference type="PANTHER" id="PTHR40627">
    <property type="entry name" value="INDOLE PRENYLTRANSFERASE TDIB-RELATED"/>
    <property type="match status" value="1"/>
</dbReference>
<evidence type="ECO:0000313" key="3">
    <source>
        <dbReference type="EMBL" id="KAF1999660.1"/>
    </source>
</evidence>
<gene>
    <name evidence="3" type="ORF">P154DRAFT_546216</name>
</gene>
<evidence type="ECO:0000313" key="4">
    <source>
        <dbReference type="Proteomes" id="UP000799779"/>
    </source>
</evidence>
<dbReference type="GO" id="GO:0009820">
    <property type="term" value="P:alkaloid metabolic process"/>
    <property type="evidence" value="ECO:0007669"/>
    <property type="project" value="InterPro"/>
</dbReference>
<evidence type="ECO:0008006" key="5">
    <source>
        <dbReference type="Google" id="ProtNLM"/>
    </source>
</evidence>
<keyword evidence="2" id="KW-0808">Transferase</keyword>
<evidence type="ECO:0000256" key="1">
    <source>
        <dbReference type="ARBA" id="ARBA00010209"/>
    </source>
</evidence>
<proteinExistence type="inferred from homology"/>
<dbReference type="InterPro" id="IPR017795">
    <property type="entry name" value="ABBA_NscD-like"/>
</dbReference>
<keyword evidence="4" id="KW-1185">Reference proteome</keyword>
<sequence>MTDDGNPIEFSWDWGSKGSSPTIGYSVDLIISMRALFCDQLIFSNTGNNAHLTRISYAFDLKKGNTIAKTYFFPAHRATSESRSTWDVIDSAIRTAPQCTDGNLAALYTLKEFFAAGWESLLELEMLATDLVDPVDARLKISFRSRDASTDSIGRILSVNGLGNLIFDLEGGNLWEKQHRTTGMLYYVTFKLGYTLPNIKLYILVRHYPSNDRLIFKRLESYLNKHHDQNRVVIYAQFLKQALQAHYDHQGSSTYQLSLQFVGGS</sequence>
<evidence type="ECO:0000256" key="2">
    <source>
        <dbReference type="ARBA" id="ARBA00022679"/>
    </source>
</evidence>
<organism evidence="3 4">
    <name type="scientific">Amniculicola lignicola CBS 123094</name>
    <dbReference type="NCBI Taxonomy" id="1392246"/>
    <lineage>
        <taxon>Eukaryota</taxon>
        <taxon>Fungi</taxon>
        <taxon>Dikarya</taxon>
        <taxon>Ascomycota</taxon>
        <taxon>Pezizomycotina</taxon>
        <taxon>Dothideomycetes</taxon>
        <taxon>Pleosporomycetidae</taxon>
        <taxon>Pleosporales</taxon>
        <taxon>Amniculicolaceae</taxon>
        <taxon>Amniculicola</taxon>
    </lineage>
</organism>
<protein>
    <recommendedName>
        <fullName evidence="5">Aromatic prenyltransferase</fullName>
    </recommendedName>
</protein>
<reference evidence="3" key="1">
    <citation type="journal article" date="2020" name="Stud. Mycol.">
        <title>101 Dothideomycetes genomes: a test case for predicting lifestyles and emergence of pathogens.</title>
        <authorList>
            <person name="Haridas S."/>
            <person name="Albert R."/>
            <person name="Binder M."/>
            <person name="Bloem J."/>
            <person name="Labutti K."/>
            <person name="Salamov A."/>
            <person name="Andreopoulos B."/>
            <person name="Baker S."/>
            <person name="Barry K."/>
            <person name="Bills G."/>
            <person name="Bluhm B."/>
            <person name="Cannon C."/>
            <person name="Castanera R."/>
            <person name="Culley D."/>
            <person name="Daum C."/>
            <person name="Ezra D."/>
            <person name="Gonzalez J."/>
            <person name="Henrissat B."/>
            <person name="Kuo A."/>
            <person name="Liang C."/>
            <person name="Lipzen A."/>
            <person name="Lutzoni F."/>
            <person name="Magnuson J."/>
            <person name="Mondo S."/>
            <person name="Nolan M."/>
            <person name="Ohm R."/>
            <person name="Pangilinan J."/>
            <person name="Park H.-J."/>
            <person name="Ramirez L."/>
            <person name="Alfaro M."/>
            <person name="Sun H."/>
            <person name="Tritt A."/>
            <person name="Yoshinaga Y."/>
            <person name="Zwiers L.-H."/>
            <person name="Turgeon B."/>
            <person name="Goodwin S."/>
            <person name="Spatafora J."/>
            <person name="Crous P."/>
            <person name="Grigoriev I."/>
        </authorList>
    </citation>
    <scope>NUCLEOTIDE SEQUENCE</scope>
    <source>
        <strain evidence="3">CBS 123094</strain>
    </source>
</reference>